<dbReference type="Proteomes" id="UP000887575">
    <property type="component" value="Unassembled WGS sequence"/>
</dbReference>
<dbReference type="Pfam" id="PF00059">
    <property type="entry name" value="Lectin_C"/>
    <property type="match status" value="1"/>
</dbReference>
<dbReference type="Gene3D" id="3.10.100.10">
    <property type="entry name" value="Mannose-Binding Protein A, subunit A"/>
    <property type="match status" value="1"/>
</dbReference>
<feature type="domain" description="C-type lectin" evidence="2">
    <location>
        <begin position="131"/>
        <end position="275"/>
    </location>
</feature>
<evidence type="ECO:0000313" key="4">
    <source>
        <dbReference type="WBParaSite" id="MBELARI_LOCUS18766"/>
    </source>
</evidence>
<feature type="compositionally biased region" description="Basic and acidic residues" evidence="1">
    <location>
        <begin position="10"/>
        <end position="21"/>
    </location>
</feature>
<name>A0AAF3EX25_9BILA</name>
<accession>A0AAF3EX25</accession>
<dbReference type="AlphaFoldDB" id="A0AAF3EX25"/>
<sequence length="289" mass="31133">MIHGHSPKNVYEKREFGHHDYPAPITTTTTTIPTTSTSTSTSTSTPNATTSTTTSTPNATTPTTTSTPNATTSTTTSTSTSTSTPNATTSITATSTSTSTPNATTSTTSTTTSTTTITTTPNPCPNGGSLFQGLCLSFVYGNTESGSWDGSWDSVANTCHITGGQLISIYNEETQHIVKANNLKPFLFSKDFIEDVDPGSFEAYYWIGLRYDKSVGPSGATGVWQDGNHVKCVDFNENKQYHNYIGFLLCFSEFFADDSLCLVMYRTGVWRNSPCWAKNRIGGVCWHGK</sequence>
<feature type="region of interest" description="Disordered" evidence="1">
    <location>
        <begin position="1"/>
        <end position="123"/>
    </location>
</feature>
<dbReference type="PROSITE" id="PS50041">
    <property type="entry name" value="C_TYPE_LECTIN_2"/>
    <property type="match status" value="1"/>
</dbReference>
<protein>
    <recommendedName>
        <fullName evidence="2">C-type lectin domain-containing protein</fullName>
    </recommendedName>
</protein>
<reference evidence="4" key="1">
    <citation type="submission" date="2024-02" db="UniProtKB">
        <authorList>
            <consortium name="WormBaseParasite"/>
        </authorList>
    </citation>
    <scope>IDENTIFICATION</scope>
</reference>
<keyword evidence="3" id="KW-1185">Reference proteome</keyword>
<organism evidence="3 4">
    <name type="scientific">Mesorhabditis belari</name>
    <dbReference type="NCBI Taxonomy" id="2138241"/>
    <lineage>
        <taxon>Eukaryota</taxon>
        <taxon>Metazoa</taxon>
        <taxon>Ecdysozoa</taxon>
        <taxon>Nematoda</taxon>
        <taxon>Chromadorea</taxon>
        <taxon>Rhabditida</taxon>
        <taxon>Rhabditina</taxon>
        <taxon>Rhabditomorpha</taxon>
        <taxon>Rhabditoidea</taxon>
        <taxon>Rhabditidae</taxon>
        <taxon>Mesorhabditinae</taxon>
        <taxon>Mesorhabditis</taxon>
    </lineage>
</organism>
<proteinExistence type="predicted"/>
<dbReference type="InterPro" id="IPR016186">
    <property type="entry name" value="C-type_lectin-like/link_sf"/>
</dbReference>
<evidence type="ECO:0000256" key="1">
    <source>
        <dbReference type="SAM" id="MobiDB-lite"/>
    </source>
</evidence>
<feature type="compositionally biased region" description="Low complexity" evidence="1">
    <location>
        <begin position="22"/>
        <end position="121"/>
    </location>
</feature>
<evidence type="ECO:0000313" key="3">
    <source>
        <dbReference type="Proteomes" id="UP000887575"/>
    </source>
</evidence>
<dbReference type="SUPFAM" id="SSF56436">
    <property type="entry name" value="C-type lectin-like"/>
    <property type="match status" value="1"/>
</dbReference>
<evidence type="ECO:0000259" key="2">
    <source>
        <dbReference type="PROSITE" id="PS50041"/>
    </source>
</evidence>
<dbReference type="InterPro" id="IPR001304">
    <property type="entry name" value="C-type_lectin-like"/>
</dbReference>
<dbReference type="WBParaSite" id="MBELARI_LOCUS18766">
    <property type="protein sequence ID" value="MBELARI_LOCUS18766"/>
    <property type="gene ID" value="MBELARI_LOCUS18766"/>
</dbReference>
<dbReference type="CDD" id="cd00037">
    <property type="entry name" value="CLECT"/>
    <property type="match status" value="1"/>
</dbReference>
<dbReference type="InterPro" id="IPR016187">
    <property type="entry name" value="CTDL_fold"/>
</dbReference>